<accession>A0A1M5D6A5</accession>
<dbReference type="AlphaFoldDB" id="A0A1M5D6A5"/>
<organism evidence="2 3">
    <name type="scientific">Devosia limi DSM 17137</name>
    <dbReference type="NCBI Taxonomy" id="1121477"/>
    <lineage>
        <taxon>Bacteria</taxon>
        <taxon>Pseudomonadati</taxon>
        <taxon>Pseudomonadota</taxon>
        <taxon>Alphaproteobacteria</taxon>
        <taxon>Hyphomicrobiales</taxon>
        <taxon>Devosiaceae</taxon>
        <taxon>Devosia</taxon>
    </lineage>
</organism>
<proteinExistence type="predicted"/>
<evidence type="ECO:0000313" key="2">
    <source>
        <dbReference type="EMBL" id="SHF62222.1"/>
    </source>
</evidence>
<feature type="region of interest" description="Disordered" evidence="1">
    <location>
        <begin position="24"/>
        <end position="43"/>
    </location>
</feature>
<feature type="compositionally biased region" description="Basic and acidic residues" evidence="1">
    <location>
        <begin position="30"/>
        <end position="43"/>
    </location>
</feature>
<dbReference type="EMBL" id="FQVC01000010">
    <property type="protein sequence ID" value="SHF62222.1"/>
    <property type="molecule type" value="Genomic_DNA"/>
</dbReference>
<name>A0A1M5D6A5_9HYPH</name>
<reference evidence="2 3" key="1">
    <citation type="submission" date="2016-11" db="EMBL/GenBank/DDBJ databases">
        <authorList>
            <person name="Jaros S."/>
            <person name="Januszkiewicz K."/>
            <person name="Wedrychowicz H."/>
        </authorList>
    </citation>
    <scope>NUCLEOTIDE SEQUENCE [LARGE SCALE GENOMIC DNA]</scope>
    <source>
        <strain evidence="2 3">DSM 17137</strain>
    </source>
</reference>
<protein>
    <submittedName>
        <fullName evidence="2">Uncharacterized protein</fullName>
    </submittedName>
</protein>
<evidence type="ECO:0000313" key="3">
    <source>
        <dbReference type="Proteomes" id="UP000184533"/>
    </source>
</evidence>
<gene>
    <name evidence="2" type="ORF">SAMN02745223_03143</name>
</gene>
<evidence type="ECO:0000256" key="1">
    <source>
        <dbReference type="SAM" id="MobiDB-lite"/>
    </source>
</evidence>
<sequence length="43" mass="4704">MLQAGAAMDQPDAMRIQSMTFRGQTANGDEAIRTRHEGVLRTA</sequence>
<dbReference type="Proteomes" id="UP000184533">
    <property type="component" value="Unassembled WGS sequence"/>
</dbReference>